<dbReference type="AlphaFoldDB" id="W5KHM9"/>
<dbReference type="InterPro" id="IPR017972">
    <property type="entry name" value="Cyt_P450_CS"/>
</dbReference>
<keyword evidence="8 11" id="KW-0503">Monooxygenase</keyword>
<reference evidence="13" key="4">
    <citation type="submission" date="2025-09" db="UniProtKB">
        <authorList>
            <consortium name="Ensembl"/>
        </authorList>
    </citation>
    <scope>IDENTIFICATION</scope>
</reference>
<evidence type="ECO:0000256" key="3">
    <source>
        <dbReference type="ARBA" id="ARBA00010617"/>
    </source>
</evidence>
<evidence type="ECO:0000256" key="7">
    <source>
        <dbReference type="ARBA" id="ARBA00023004"/>
    </source>
</evidence>
<keyword evidence="6 11" id="KW-0560">Oxidoreductase</keyword>
<reference evidence="14" key="2">
    <citation type="journal article" date="2014" name="Nat. Commun.">
        <title>The cavefish genome reveals candidate genes for eye loss.</title>
        <authorList>
            <person name="McGaugh S.E."/>
            <person name="Gross J.B."/>
            <person name="Aken B."/>
            <person name="Blin M."/>
            <person name="Borowsky R."/>
            <person name="Chalopin D."/>
            <person name="Hinaux H."/>
            <person name="Jeffery W.R."/>
            <person name="Keene A."/>
            <person name="Ma L."/>
            <person name="Minx P."/>
            <person name="Murphy D."/>
            <person name="O'Quin K.E."/>
            <person name="Retaux S."/>
            <person name="Rohner N."/>
            <person name="Searle S.M."/>
            <person name="Stahl B.A."/>
            <person name="Tabin C."/>
            <person name="Volff J.N."/>
            <person name="Yoshizawa M."/>
            <person name="Warren W.C."/>
        </authorList>
    </citation>
    <scope>NUCLEOTIDE SEQUENCE [LARGE SCALE GENOMIC DNA]</scope>
    <source>
        <strain evidence="14">female</strain>
    </source>
</reference>
<dbReference type="Ensembl" id="ENSAMXT00000007091.2">
    <property type="protein sequence ID" value="ENSAMXP00000007091.2"/>
    <property type="gene ID" value="ENSAMXG00000006900.2"/>
</dbReference>
<dbReference type="InParanoid" id="W5KHM9"/>
<keyword evidence="9 12" id="KW-0472">Membrane</keyword>
<proteinExistence type="inferred from homology"/>
<dbReference type="Pfam" id="PF00067">
    <property type="entry name" value="p450"/>
    <property type="match status" value="1"/>
</dbReference>
<name>W5KHM9_ASTMX</name>
<dbReference type="GO" id="GO:0006082">
    <property type="term" value="P:organic acid metabolic process"/>
    <property type="evidence" value="ECO:0007669"/>
    <property type="project" value="TreeGrafter"/>
</dbReference>
<keyword evidence="14" id="KW-1185">Reference proteome</keyword>
<dbReference type="GeneTree" id="ENSGT00950000182879"/>
<dbReference type="Proteomes" id="UP000018467">
    <property type="component" value="Unassembled WGS sequence"/>
</dbReference>
<comment type="similarity">
    <text evidence="3 11">Belongs to the cytochrome P450 family.</text>
</comment>
<evidence type="ECO:0000256" key="9">
    <source>
        <dbReference type="ARBA" id="ARBA00023136"/>
    </source>
</evidence>
<accession>W5KHM9</accession>
<comment type="subcellular location">
    <subcellularLocation>
        <location evidence="2">Membrane</location>
    </subcellularLocation>
</comment>
<dbReference type="STRING" id="7994.ENSAMXP00000007091"/>
<dbReference type="HOGENOM" id="CLU_001570_22_0_1"/>
<reference evidence="13" key="3">
    <citation type="submission" date="2025-08" db="UniProtKB">
        <authorList>
            <consortium name="Ensembl"/>
        </authorList>
    </citation>
    <scope>IDENTIFICATION</scope>
</reference>
<dbReference type="InterPro" id="IPR036396">
    <property type="entry name" value="Cyt_P450_sf"/>
</dbReference>
<evidence type="ECO:0000313" key="14">
    <source>
        <dbReference type="Proteomes" id="UP000018467"/>
    </source>
</evidence>
<evidence type="ECO:0000256" key="4">
    <source>
        <dbReference type="ARBA" id="ARBA00022617"/>
    </source>
</evidence>
<dbReference type="PANTHER" id="PTHR24300:SF177">
    <property type="entry name" value="CYTOCHROME P450 2J2"/>
    <property type="match status" value="1"/>
</dbReference>
<dbReference type="InterPro" id="IPR002401">
    <property type="entry name" value="Cyt_P450_E_grp-I"/>
</dbReference>
<sequence>MFSCNATAIKDWSFFLSQILPLVNKSTGLVHRGMEKAEAVTSSVMATALEPDLGGMGASRPPLNSNHTSGMEHVFRYSYSEDDLLYTDYRTPPRDSIPLPKAVLYLLMVALVVVVVAYAIVGHLVKDLVHEFVACRRNMVSIFNSILNLTLRLDMQGILIFLCVVLLLKYLSDVRPKNLPPGPFPLPLIGNMLDISFSDPIGSFNKVFEKYGDVSTLQFGGKNCILLSGYKTFKEAFVEQGDVFSDRASYAVNEKLSKGLGLLYSSGHKWRNQRRFALSTLKNFGVGKKTLENSILQESQYLCEALQTQQGFPVDPHHILNNAVANIICSLVFGHRFEYDDHYFHQILQYSDDAFQLPATNSGRFYNWFPTIMNWLPGKHQTAFNNLYKVKNFIQEEIEKHKQERNRDNPRDYIDCYLEEIETCKDSRAEFTEENLMWCVVDLFGAGTETTTNTLKWAILYMAKYPTVQEKVQAEVDQVIGQTRLPSMEDRVLMPYTYAVIHEIQRFANIIPFAPPRVASKDTTVAGYHIPKGTMVLPLLNPILHDRNEYSTPDQFNPGHFLDENGKFLKRENFIPFSVGKRMCPGEQLARMELFLFFTSLMQKFTINALEGQTLGLERTVGITLGPKPFKIRAVPR</sequence>
<dbReference type="GO" id="GO:0016712">
    <property type="term" value="F:oxidoreductase activity, acting on paired donors, with incorporation or reduction of molecular oxygen, reduced flavin or flavoprotein as one donor, and incorporation of one atom of oxygen"/>
    <property type="evidence" value="ECO:0007669"/>
    <property type="project" value="TreeGrafter"/>
</dbReference>
<evidence type="ECO:0000256" key="11">
    <source>
        <dbReference type="RuleBase" id="RU000461"/>
    </source>
</evidence>
<organism evidence="13 14">
    <name type="scientific">Astyanax mexicanus</name>
    <name type="common">Blind cave fish</name>
    <name type="synonym">Astyanax fasciatus mexicanus</name>
    <dbReference type="NCBI Taxonomy" id="7994"/>
    <lineage>
        <taxon>Eukaryota</taxon>
        <taxon>Metazoa</taxon>
        <taxon>Chordata</taxon>
        <taxon>Craniata</taxon>
        <taxon>Vertebrata</taxon>
        <taxon>Euteleostomi</taxon>
        <taxon>Actinopterygii</taxon>
        <taxon>Neopterygii</taxon>
        <taxon>Teleostei</taxon>
        <taxon>Ostariophysi</taxon>
        <taxon>Characiformes</taxon>
        <taxon>Characoidei</taxon>
        <taxon>Acestrorhamphidae</taxon>
        <taxon>Acestrorhamphinae</taxon>
        <taxon>Astyanax</taxon>
    </lineage>
</organism>
<dbReference type="CDD" id="cd11026">
    <property type="entry name" value="CYP2"/>
    <property type="match status" value="1"/>
</dbReference>
<keyword evidence="12" id="KW-1133">Transmembrane helix</keyword>
<dbReference type="GO" id="GO:0020037">
    <property type="term" value="F:heme binding"/>
    <property type="evidence" value="ECO:0007669"/>
    <property type="project" value="InterPro"/>
</dbReference>
<evidence type="ECO:0000313" key="13">
    <source>
        <dbReference type="Ensembl" id="ENSAMXP00000007091.2"/>
    </source>
</evidence>
<dbReference type="GO" id="GO:0005737">
    <property type="term" value="C:cytoplasm"/>
    <property type="evidence" value="ECO:0007669"/>
    <property type="project" value="TreeGrafter"/>
</dbReference>
<dbReference type="PRINTS" id="PR00463">
    <property type="entry name" value="EP450I"/>
</dbReference>
<dbReference type="FunCoup" id="W5KHM9">
    <property type="interactions" value="56"/>
</dbReference>
<dbReference type="GO" id="GO:0016020">
    <property type="term" value="C:membrane"/>
    <property type="evidence" value="ECO:0007669"/>
    <property type="project" value="UniProtKB-SubCell"/>
</dbReference>
<evidence type="ECO:0000256" key="1">
    <source>
        <dbReference type="ARBA" id="ARBA00001971"/>
    </source>
</evidence>
<dbReference type="Gene3D" id="1.10.630.10">
    <property type="entry name" value="Cytochrome P450"/>
    <property type="match status" value="1"/>
</dbReference>
<evidence type="ECO:0000256" key="2">
    <source>
        <dbReference type="ARBA" id="ARBA00004370"/>
    </source>
</evidence>
<feature type="transmembrane region" description="Helical" evidence="12">
    <location>
        <begin position="102"/>
        <end position="125"/>
    </location>
</feature>
<comment type="cofactor">
    <cofactor evidence="1 10">
        <name>heme</name>
        <dbReference type="ChEBI" id="CHEBI:30413"/>
    </cofactor>
</comment>
<dbReference type="FunFam" id="1.10.630.10:FF:000004">
    <property type="entry name" value="cytochrome P450 2D15 isoform X1"/>
    <property type="match status" value="1"/>
</dbReference>
<evidence type="ECO:0000256" key="5">
    <source>
        <dbReference type="ARBA" id="ARBA00022723"/>
    </source>
</evidence>
<protein>
    <submittedName>
        <fullName evidence="13">Cytochrome P450 2J2-like</fullName>
    </submittedName>
</protein>
<dbReference type="Bgee" id="ENSAMXG00000006900">
    <property type="expression patterns" value="Expressed in head kidney and 14 other cell types or tissues"/>
</dbReference>
<dbReference type="GO" id="GO:0005506">
    <property type="term" value="F:iron ion binding"/>
    <property type="evidence" value="ECO:0007669"/>
    <property type="project" value="InterPro"/>
</dbReference>
<evidence type="ECO:0000256" key="10">
    <source>
        <dbReference type="PIRSR" id="PIRSR602401-1"/>
    </source>
</evidence>
<dbReference type="InterPro" id="IPR001128">
    <property type="entry name" value="Cyt_P450"/>
</dbReference>
<evidence type="ECO:0000256" key="8">
    <source>
        <dbReference type="ARBA" id="ARBA00023033"/>
    </source>
</evidence>
<dbReference type="PANTHER" id="PTHR24300">
    <property type="entry name" value="CYTOCHROME P450 508A4-RELATED"/>
    <property type="match status" value="1"/>
</dbReference>
<keyword evidence="12" id="KW-0812">Transmembrane</keyword>
<dbReference type="eggNOG" id="KOG0156">
    <property type="taxonomic scope" value="Eukaryota"/>
</dbReference>
<feature type="binding site" description="axial binding residue" evidence="10">
    <location>
        <position position="584"/>
    </location>
    <ligand>
        <name>heme</name>
        <dbReference type="ChEBI" id="CHEBI:30413"/>
    </ligand>
    <ligandPart>
        <name>Fe</name>
        <dbReference type="ChEBI" id="CHEBI:18248"/>
    </ligandPart>
</feature>
<reference evidence="14" key="1">
    <citation type="submission" date="2013-03" db="EMBL/GenBank/DDBJ databases">
        <authorList>
            <person name="Jeffery W."/>
            <person name="Warren W."/>
            <person name="Wilson R.K."/>
        </authorList>
    </citation>
    <scope>NUCLEOTIDE SEQUENCE</scope>
    <source>
        <strain evidence="14">female</strain>
    </source>
</reference>
<dbReference type="PRINTS" id="PR00385">
    <property type="entry name" value="P450"/>
</dbReference>
<keyword evidence="5 10" id="KW-0479">Metal-binding</keyword>
<keyword evidence="4 10" id="KW-0349">Heme</keyword>
<dbReference type="SUPFAM" id="SSF48264">
    <property type="entry name" value="Cytochrome P450"/>
    <property type="match status" value="1"/>
</dbReference>
<dbReference type="InterPro" id="IPR050182">
    <property type="entry name" value="Cytochrome_P450_fam2"/>
</dbReference>
<feature type="transmembrane region" description="Helical" evidence="12">
    <location>
        <begin position="145"/>
        <end position="168"/>
    </location>
</feature>
<dbReference type="PROSITE" id="PS00086">
    <property type="entry name" value="CYTOCHROME_P450"/>
    <property type="match status" value="1"/>
</dbReference>
<keyword evidence="7 10" id="KW-0408">Iron</keyword>
<dbReference type="GO" id="GO:0006805">
    <property type="term" value="P:xenobiotic metabolic process"/>
    <property type="evidence" value="ECO:0007669"/>
    <property type="project" value="TreeGrafter"/>
</dbReference>
<evidence type="ECO:0000256" key="6">
    <source>
        <dbReference type="ARBA" id="ARBA00023002"/>
    </source>
</evidence>
<evidence type="ECO:0000256" key="12">
    <source>
        <dbReference type="SAM" id="Phobius"/>
    </source>
</evidence>